<dbReference type="InterPro" id="IPR036397">
    <property type="entry name" value="RNaseH_sf"/>
</dbReference>
<dbReference type="EMBL" id="KQ434801">
    <property type="protein sequence ID" value="KZC05876.1"/>
    <property type="molecule type" value="Genomic_DNA"/>
</dbReference>
<name>A0A154P1R8_DUFNO</name>
<sequence>QKITNFNWELLAHPPYSSDIAPNDYTMKMRSKKKSPSFLLFNRSLFTNGITKLPVRWQEVVDTDDKYGN</sequence>
<dbReference type="GO" id="GO:0003676">
    <property type="term" value="F:nucleic acid binding"/>
    <property type="evidence" value="ECO:0007669"/>
    <property type="project" value="InterPro"/>
</dbReference>
<dbReference type="Gene3D" id="3.30.420.10">
    <property type="entry name" value="Ribonuclease H-like superfamily/Ribonuclease H"/>
    <property type="match status" value="1"/>
</dbReference>
<gene>
    <name evidence="1" type="ORF">WN55_06665</name>
</gene>
<keyword evidence="2" id="KW-1185">Reference proteome</keyword>
<evidence type="ECO:0000313" key="2">
    <source>
        <dbReference type="Proteomes" id="UP000076502"/>
    </source>
</evidence>
<evidence type="ECO:0000313" key="1">
    <source>
        <dbReference type="EMBL" id="KZC05876.1"/>
    </source>
</evidence>
<protein>
    <recommendedName>
        <fullName evidence="3">Histone-lysine N-methyltransferase SETMAR</fullName>
    </recommendedName>
</protein>
<evidence type="ECO:0008006" key="3">
    <source>
        <dbReference type="Google" id="ProtNLM"/>
    </source>
</evidence>
<dbReference type="Proteomes" id="UP000076502">
    <property type="component" value="Unassembled WGS sequence"/>
</dbReference>
<organism evidence="1 2">
    <name type="scientific">Dufourea novaeangliae</name>
    <name type="common">Sweat bee</name>
    <dbReference type="NCBI Taxonomy" id="178035"/>
    <lineage>
        <taxon>Eukaryota</taxon>
        <taxon>Metazoa</taxon>
        <taxon>Ecdysozoa</taxon>
        <taxon>Arthropoda</taxon>
        <taxon>Hexapoda</taxon>
        <taxon>Insecta</taxon>
        <taxon>Pterygota</taxon>
        <taxon>Neoptera</taxon>
        <taxon>Endopterygota</taxon>
        <taxon>Hymenoptera</taxon>
        <taxon>Apocrita</taxon>
        <taxon>Aculeata</taxon>
        <taxon>Apoidea</taxon>
        <taxon>Anthophila</taxon>
        <taxon>Halictidae</taxon>
        <taxon>Rophitinae</taxon>
        <taxon>Dufourea</taxon>
    </lineage>
</organism>
<accession>A0A154P1R8</accession>
<reference evidence="1 2" key="1">
    <citation type="submission" date="2015-07" db="EMBL/GenBank/DDBJ databases">
        <title>The genome of Dufourea novaeangliae.</title>
        <authorList>
            <person name="Pan H."/>
            <person name="Kapheim K."/>
        </authorList>
    </citation>
    <scope>NUCLEOTIDE SEQUENCE [LARGE SCALE GENOMIC DNA]</scope>
    <source>
        <strain evidence="1">0120121106</strain>
        <tissue evidence="1">Whole body</tissue>
    </source>
</reference>
<proteinExistence type="predicted"/>
<feature type="non-terminal residue" evidence="1">
    <location>
        <position position="1"/>
    </location>
</feature>
<dbReference type="AlphaFoldDB" id="A0A154P1R8"/>